<feature type="domain" description="Pyruvate kinase C-terminal" evidence="15">
    <location>
        <begin position="152"/>
        <end position="264"/>
    </location>
</feature>
<evidence type="ECO:0000256" key="7">
    <source>
        <dbReference type="ARBA" id="ARBA00022741"/>
    </source>
</evidence>
<accession>A0A645CR94</accession>
<sequence>MSSVHSSIRIIAKIENQEGVNNLSEILSVSDGIMVARGDMGVEIDFTEIPIIQKDIIAQCVAAGKPAITATQMLDSMMENPRPTRAEITDVANAIYDGTSAIMLSGETAAGKYPVEAVKTMNAIALRTESDINYAKRMRNAAGNRHLSIAAATAHAACTTAADVGADAIITVSQRGTTARLVSRFRPATQVIACLLDEHIQRHMALSWGVTPILMPIAGNTDELVEFAVDAAKAAGLVSQGDLVVVTAGVPVGVPGTTNMIRVHLVGGSLFTAVGIGSGKASGPLCVCHTPEEVDEKARPGCVLVVPFTTNDMLPAMRACAAIISEESGSNSHAATVGLTLVKPVIVGASGATRILTDGMLVSVDCAHGTVQRLPQ</sequence>
<evidence type="ECO:0000256" key="1">
    <source>
        <dbReference type="ARBA" id="ARBA00001946"/>
    </source>
</evidence>
<comment type="caution">
    <text evidence="16">The sequence shown here is derived from an EMBL/GenBank/DDBJ whole genome shotgun (WGS) entry which is preliminary data.</text>
</comment>
<evidence type="ECO:0000259" key="14">
    <source>
        <dbReference type="Pfam" id="PF00391"/>
    </source>
</evidence>
<dbReference type="PROSITE" id="PS00110">
    <property type="entry name" value="PYRUVATE_KINASE"/>
    <property type="match status" value="1"/>
</dbReference>
<dbReference type="InterPro" id="IPR015813">
    <property type="entry name" value="Pyrv/PenolPyrv_kinase-like_dom"/>
</dbReference>
<dbReference type="SUPFAM" id="SSF52009">
    <property type="entry name" value="Phosphohistidine domain"/>
    <property type="match status" value="1"/>
</dbReference>
<dbReference type="InterPro" id="IPR018209">
    <property type="entry name" value="Pyrv_Knase_AS"/>
</dbReference>
<dbReference type="UniPathway" id="UPA00109">
    <property type="reaction ID" value="UER00188"/>
</dbReference>
<evidence type="ECO:0000256" key="10">
    <source>
        <dbReference type="ARBA" id="ARBA00022842"/>
    </source>
</evidence>
<dbReference type="GO" id="GO:0016301">
    <property type="term" value="F:kinase activity"/>
    <property type="evidence" value="ECO:0007669"/>
    <property type="project" value="UniProtKB-KW"/>
</dbReference>
<evidence type="ECO:0000256" key="2">
    <source>
        <dbReference type="ARBA" id="ARBA00004997"/>
    </source>
</evidence>
<dbReference type="EC" id="2.7.1.40" evidence="4"/>
<dbReference type="Pfam" id="PF00391">
    <property type="entry name" value="PEP-utilizers"/>
    <property type="match status" value="1"/>
</dbReference>
<dbReference type="InterPro" id="IPR008279">
    <property type="entry name" value="PEP-util_enz_mobile_dom"/>
</dbReference>
<protein>
    <recommendedName>
        <fullName evidence="4">pyruvate kinase</fullName>
        <ecNumber evidence="4">2.7.1.40</ecNumber>
    </recommendedName>
</protein>
<comment type="cofactor">
    <cofactor evidence="1">
        <name>Mg(2+)</name>
        <dbReference type="ChEBI" id="CHEBI:18420"/>
    </cofactor>
</comment>
<dbReference type="InterPro" id="IPR036918">
    <property type="entry name" value="Pyrv_Knase_C_sf"/>
</dbReference>
<dbReference type="EMBL" id="VSSQ01029332">
    <property type="protein sequence ID" value="MPM79419.1"/>
    <property type="molecule type" value="Genomic_DNA"/>
</dbReference>
<keyword evidence="10" id="KW-0460">Magnesium</keyword>
<dbReference type="GO" id="GO:0005524">
    <property type="term" value="F:ATP binding"/>
    <property type="evidence" value="ECO:0007669"/>
    <property type="project" value="UniProtKB-KW"/>
</dbReference>
<evidence type="ECO:0000256" key="5">
    <source>
        <dbReference type="ARBA" id="ARBA00022679"/>
    </source>
</evidence>
<dbReference type="InterPro" id="IPR036637">
    <property type="entry name" value="Phosphohistidine_dom_sf"/>
</dbReference>
<dbReference type="GO" id="GO:0004743">
    <property type="term" value="F:pyruvate kinase activity"/>
    <property type="evidence" value="ECO:0007669"/>
    <property type="project" value="UniProtKB-EC"/>
</dbReference>
<dbReference type="InterPro" id="IPR015795">
    <property type="entry name" value="Pyrv_Knase_C"/>
</dbReference>
<dbReference type="InterPro" id="IPR040442">
    <property type="entry name" value="Pyrv_kinase-like_dom_sf"/>
</dbReference>
<evidence type="ECO:0000256" key="3">
    <source>
        <dbReference type="ARBA" id="ARBA00008663"/>
    </source>
</evidence>
<name>A0A645CR94_9ZZZZ</name>
<dbReference type="GO" id="GO:0030955">
    <property type="term" value="F:potassium ion binding"/>
    <property type="evidence" value="ECO:0007669"/>
    <property type="project" value="InterPro"/>
</dbReference>
<dbReference type="SUPFAM" id="SSF51621">
    <property type="entry name" value="Phosphoenolpyruvate/pyruvate domain"/>
    <property type="match status" value="1"/>
</dbReference>
<dbReference type="SUPFAM" id="SSF52935">
    <property type="entry name" value="PK C-terminal domain-like"/>
    <property type="match status" value="1"/>
</dbReference>
<dbReference type="Gene3D" id="3.20.20.60">
    <property type="entry name" value="Phosphoenolpyruvate-binding domains"/>
    <property type="match status" value="1"/>
</dbReference>
<evidence type="ECO:0000256" key="12">
    <source>
        <dbReference type="ARBA" id="ARBA00023317"/>
    </source>
</evidence>
<dbReference type="Gene3D" id="3.40.1380.20">
    <property type="entry name" value="Pyruvate kinase, C-terminal domain"/>
    <property type="match status" value="1"/>
</dbReference>
<dbReference type="InterPro" id="IPR015793">
    <property type="entry name" value="Pyrv_Knase_brl"/>
</dbReference>
<evidence type="ECO:0000256" key="6">
    <source>
        <dbReference type="ARBA" id="ARBA00022723"/>
    </source>
</evidence>
<evidence type="ECO:0000256" key="11">
    <source>
        <dbReference type="ARBA" id="ARBA00023152"/>
    </source>
</evidence>
<evidence type="ECO:0000256" key="9">
    <source>
        <dbReference type="ARBA" id="ARBA00022840"/>
    </source>
</evidence>
<feature type="domain" description="PEP-utilising enzyme mobile" evidence="14">
    <location>
        <begin position="300"/>
        <end position="369"/>
    </location>
</feature>
<dbReference type="InterPro" id="IPR001697">
    <property type="entry name" value="Pyr_Knase"/>
</dbReference>
<keyword evidence="5 16" id="KW-0808">Transferase</keyword>
<keyword evidence="11" id="KW-0324">Glycolysis</keyword>
<comment type="similarity">
    <text evidence="3">Belongs to the pyruvate kinase family.</text>
</comment>
<evidence type="ECO:0000256" key="8">
    <source>
        <dbReference type="ARBA" id="ARBA00022777"/>
    </source>
</evidence>
<gene>
    <name evidence="16" type="primary">pyk_29</name>
    <name evidence="16" type="ORF">SDC9_126452</name>
</gene>
<comment type="pathway">
    <text evidence="2">Carbohydrate degradation; glycolysis; pyruvate from D-glyceraldehyde 3-phosphate: step 5/5.</text>
</comment>
<dbReference type="AlphaFoldDB" id="A0A645CR94"/>
<keyword evidence="7" id="KW-0547">Nucleotide-binding</keyword>
<keyword evidence="8 16" id="KW-0418">Kinase</keyword>
<organism evidence="16">
    <name type="scientific">bioreactor metagenome</name>
    <dbReference type="NCBI Taxonomy" id="1076179"/>
    <lineage>
        <taxon>unclassified sequences</taxon>
        <taxon>metagenomes</taxon>
        <taxon>ecological metagenomes</taxon>
    </lineage>
</organism>
<reference evidence="16" key="1">
    <citation type="submission" date="2019-08" db="EMBL/GenBank/DDBJ databases">
        <authorList>
            <person name="Kucharzyk K."/>
            <person name="Murdoch R.W."/>
            <person name="Higgins S."/>
            <person name="Loffler F."/>
        </authorList>
    </citation>
    <scope>NUCLEOTIDE SEQUENCE</scope>
</reference>
<dbReference type="PRINTS" id="PR01050">
    <property type="entry name" value="PYRUVTKNASE"/>
</dbReference>
<proteinExistence type="inferred from homology"/>
<keyword evidence="6" id="KW-0479">Metal-binding</keyword>
<dbReference type="Gene3D" id="3.50.30.10">
    <property type="entry name" value="Phosphohistidine domain"/>
    <property type="match status" value="1"/>
</dbReference>
<feature type="domain" description="Pyruvate kinase barrel" evidence="13">
    <location>
        <begin position="6"/>
        <end position="118"/>
    </location>
</feature>
<dbReference type="GO" id="GO:0000287">
    <property type="term" value="F:magnesium ion binding"/>
    <property type="evidence" value="ECO:0007669"/>
    <property type="project" value="InterPro"/>
</dbReference>
<evidence type="ECO:0000256" key="4">
    <source>
        <dbReference type="ARBA" id="ARBA00012142"/>
    </source>
</evidence>
<evidence type="ECO:0000259" key="15">
    <source>
        <dbReference type="Pfam" id="PF02887"/>
    </source>
</evidence>
<dbReference type="NCBIfam" id="TIGR01064">
    <property type="entry name" value="pyruv_kin"/>
    <property type="match status" value="1"/>
</dbReference>
<evidence type="ECO:0000313" key="16">
    <source>
        <dbReference type="EMBL" id="MPM79419.1"/>
    </source>
</evidence>
<evidence type="ECO:0000259" key="13">
    <source>
        <dbReference type="Pfam" id="PF00224"/>
    </source>
</evidence>
<dbReference type="Pfam" id="PF00224">
    <property type="entry name" value="PK"/>
    <property type="match status" value="1"/>
</dbReference>
<dbReference type="Pfam" id="PF02887">
    <property type="entry name" value="PK_C"/>
    <property type="match status" value="1"/>
</dbReference>
<keyword evidence="9" id="KW-0067">ATP-binding</keyword>
<keyword evidence="12 16" id="KW-0670">Pyruvate</keyword>
<dbReference type="PANTHER" id="PTHR11817">
    <property type="entry name" value="PYRUVATE KINASE"/>
    <property type="match status" value="1"/>
</dbReference>